<dbReference type="STRING" id="493475.GARC_3682"/>
<gene>
    <name evidence="3" type="primary">pilO</name>
    <name evidence="3" type="ORF">GARC_3682</name>
</gene>
<feature type="coiled-coil region" evidence="1">
    <location>
        <begin position="71"/>
        <end position="98"/>
    </location>
</feature>
<dbReference type="EMBL" id="BAEO01000055">
    <property type="protein sequence ID" value="GAC20636.1"/>
    <property type="molecule type" value="Genomic_DNA"/>
</dbReference>
<evidence type="ECO:0000256" key="1">
    <source>
        <dbReference type="SAM" id="Coils"/>
    </source>
</evidence>
<dbReference type="Pfam" id="PF04350">
    <property type="entry name" value="PilO"/>
    <property type="match status" value="1"/>
</dbReference>
<dbReference type="AlphaFoldDB" id="K6Y9J4"/>
<dbReference type="Gene3D" id="3.30.70.60">
    <property type="match status" value="1"/>
</dbReference>
<proteinExistence type="predicted"/>
<dbReference type="InterPro" id="IPR014717">
    <property type="entry name" value="Transl_elong_EF1B/ribsomal_bS6"/>
</dbReference>
<dbReference type="Proteomes" id="UP000006327">
    <property type="component" value="Unassembled WGS sequence"/>
</dbReference>
<keyword evidence="2" id="KW-1133">Transmembrane helix</keyword>
<keyword evidence="2" id="KW-0472">Membrane</keyword>
<dbReference type="GO" id="GO:0043107">
    <property type="term" value="P:type IV pilus-dependent motility"/>
    <property type="evidence" value="ECO:0007669"/>
    <property type="project" value="InterPro"/>
</dbReference>
<keyword evidence="2" id="KW-0812">Transmembrane</keyword>
<dbReference type="OrthoDB" id="9802133at2"/>
<name>K6Y9J4_9ALTE</name>
<protein>
    <submittedName>
        <fullName evidence="3">Type IV pilus assembly protein PilO</fullName>
    </submittedName>
</protein>
<dbReference type="InterPro" id="IPR007445">
    <property type="entry name" value="PilO"/>
</dbReference>
<evidence type="ECO:0000313" key="3">
    <source>
        <dbReference type="EMBL" id="GAC20636.1"/>
    </source>
</evidence>
<dbReference type="eggNOG" id="COG3167">
    <property type="taxonomic scope" value="Bacteria"/>
</dbReference>
<keyword evidence="4" id="KW-1185">Reference proteome</keyword>
<dbReference type="PANTHER" id="PTHR39555">
    <property type="entry name" value="FIMBRIAL ASSEMBLY PROTEIN PILO-LIKE PROTEIN-RELATED"/>
    <property type="match status" value="1"/>
</dbReference>
<evidence type="ECO:0000313" key="4">
    <source>
        <dbReference type="Proteomes" id="UP000006327"/>
    </source>
</evidence>
<dbReference type="RefSeq" id="WP_007622737.1">
    <property type="nucleotide sequence ID" value="NZ_BAEO01000055.1"/>
</dbReference>
<sequence length="205" mass="23396">MKFDVNKLKEINDLDFEQVATWPFEVKSLVAMFVVIISLVGGYYFLVKDKLPILEVAQDKELKLKQVYQGKYRIAVNLEAYEEQLERLQSDFSSMLKSLPTSNETPGLLDDITLVGTSAGLTFRLLNWQREIPKEFYSELPIEMEVFGGYHNFGQFASEIAGLPRIVTVHDFEVTQEGNTLKLKVQAKTYRTSNEQDAKSKGQAQ</sequence>
<organism evidence="3 4">
    <name type="scientific">Paraglaciecola arctica BSs20135</name>
    <dbReference type="NCBI Taxonomy" id="493475"/>
    <lineage>
        <taxon>Bacteria</taxon>
        <taxon>Pseudomonadati</taxon>
        <taxon>Pseudomonadota</taxon>
        <taxon>Gammaproteobacteria</taxon>
        <taxon>Alteromonadales</taxon>
        <taxon>Alteromonadaceae</taxon>
        <taxon>Paraglaciecola</taxon>
    </lineage>
</organism>
<accession>K6Y9J4</accession>
<evidence type="ECO:0000256" key="2">
    <source>
        <dbReference type="SAM" id="Phobius"/>
    </source>
</evidence>
<feature type="transmembrane region" description="Helical" evidence="2">
    <location>
        <begin position="29"/>
        <end position="47"/>
    </location>
</feature>
<dbReference type="Gene3D" id="1.10.287.540">
    <property type="entry name" value="Helix hairpin bin"/>
    <property type="match status" value="1"/>
</dbReference>
<comment type="caution">
    <text evidence="3">The sequence shown here is derived from an EMBL/GenBank/DDBJ whole genome shotgun (WGS) entry which is preliminary data.</text>
</comment>
<reference evidence="3 4" key="1">
    <citation type="journal article" date="2017" name="Antonie Van Leeuwenhoek">
        <title>Rhizobium rhizosphaerae sp. nov., a novel species isolated from rice rhizosphere.</title>
        <authorList>
            <person name="Zhao J.J."/>
            <person name="Zhang J."/>
            <person name="Zhang R.J."/>
            <person name="Zhang C.W."/>
            <person name="Yin H.Q."/>
            <person name="Zhang X.X."/>
        </authorList>
    </citation>
    <scope>NUCLEOTIDE SEQUENCE [LARGE SCALE GENOMIC DNA]</scope>
    <source>
        <strain evidence="3 4">BSs20135</strain>
    </source>
</reference>
<dbReference type="PIRSF" id="PIRSF016482">
    <property type="entry name" value="PilO"/>
    <property type="match status" value="1"/>
</dbReference>
<keyword evidence="1" id="KW-0175">Coiled coil</keyword>
<dbReference type="PANTHER" id="PTHR39555:SF1">
    <property type="entry name" value="TYPE IV PILUS INNER MEMBRANE COMPONENT PILO"/>
    <property type="match status" value="1"/>
</dbReference>
<dbReference type="GO" id="GO:0043683">
    <property type="term" value="P:type IV pilus assembly"/>
    <property type="evidence" value="ECO:0007669"/>
    <property type="project" value="InterPro"/>
</dbReference>